<gene>
    <name evidence="5" type="primary">gspE</name>
    <name evidence="5" type="ORF">FTV88_2969</name>
</gene>
<dbReference type="GO" id="GO:0005524">
    <property type="term" value="F:ATP binding"/>
    <property type="evidence" value="ECO:0007669"/>
    <property type="project" value="UniProtKB-KW"/>
</dbReference>
<organism evidence="5 6">
    <name type="scientific">Heliorestis convoluta</name>
    <dbReference type="NCBI Taxonomy" id="356322"/>
    <lineage>
        <taxon>Bacteria</taxon>
        <taxon>Bacillati</taxon>
        <taxon>Bacillota</taxon>
        <taxon>Clostridia</taxon>
        <taxon>Eubacteriales</taxon>
        <taxon>Heliobacteriaceae</taxon>
        <taxon>Heliorestis</taxon>
    </lineage>
</organism>
<dbReference type="RefSeq" id="WP_162008060.1">
    <property type="nucleotide sequence ID" value="NZ_CP045875.1"/>
</dbReference>
<dbReference type="Gene3D" id="3.40.50.300">
    <property type="entry name" value="P-loop containing nucleotide triphosphate hydrolases"/>
    <property type="match status" value="1"/>
</dbReference>
<sequence length="438" mass="49005">MNQEAAKEEKKNWLVGETATAGTMYRTARLDMTRFFRLEKASLPTLLNEDEESMVRLVDSILREALQSEASDIHVEIHKDKTTVRYRIDGILQDGMTLPPMLHGTLLSRIKVLAQMDIAQKRIPQDGRIQIEDQGKAIDLRVATLPTIFGENCTIRILDKEKAPISLEDLCFQEKVLPLYKKMIQHSYGMILLTGPTGSGKTTTLYSSLYCLNHREQKIVTIEDPVEYVLDGVSQIQVNSKAGLTFPWALRSILRQDPDVIMVGEIRDQETADIAVGAAITGHLVLSTLHTGDAAGAVTRLIDMGLEPYRVASSVIGIVAQRLVRKICDHCKSSYTPEQDALERFFLQVEPKKDVTLFKGLGCSACNQTGYKGRIAIHEVLPIKTEERQLIMNKASVEAIRQSATRGGMITLREDGIYKALQGYTTIQEVMRVAYRID</sequence>
<dbReference type="PROSITE" id="PS00662">
    <property type="entry name" value="T2SP_E"/>
    <property type="match status" value="1"/>
</dbReference>
<dbReference type="KEGG" id="hcv:FTV88_2969"/>
<dbReference type="InterPro" id="IPR001482">
    <property type="entry name" value="T2SS/T4SS_dom"/>
</dbReference>
<dbReference type="Gene3D" id="3.30.450.90">
    <property type="match status" value="1"/>
</dbReference>
<dbReference type="InterPro" id="IPR027417">
    <property type="entry name" value="P-loop_NTPase"/>
</dbReference>
<keyword evidence="2" id="KW-0547">Nucleotide-binding</keyword>
<evidence type="ECO:0000256" key="1">
    <source>
        <dbReference type="ARBA" id="ARBA00006611"/>
    </source>
</evidence>
<comment type="similarity">
    <text evidence="1">Belongs to the GSP E family.</text>
</comment>
<dbReference type="PANTHER" id="PTHR30258:SF1">
    <property type="entry name" value="PROTEIN TRANSPORT PROTEIN HOFB HOMOLOG"/>
    <property type="match status" value="1"/>
</dbReference>
<dbReference type="AlphaFoldDB" id="A0A5Q2N118"/>
<dbReference type="GO" id="GO:0005886">
    <property type="term" value="C:plasma membrane"/>
    <property type="evidence" value="ECO:0007669"/>
    <property type="project" value="TreeGrafter"/>
</dbReference>
<evidence type="ECO:0000313" key="5">
    <source>
        <dbReference type="EMBL" id="QGG49054.1"/>
    </source>
</evidence>
<keyword evidence="3" id="KW-0067">ATP-binding</keyword>
<reference evidence="6" key="1">
    <citation type="submission" date="2019-11" db="EMBL/GenBank/DDBJ databases">
        <title>Genome sequence of Heliorestis convoluta strain HH, an alkaliphilic and minimalistic phototrophic bacterium from a soda lake in Egypt.</title>
        <authorList>
            <person name="Dewey E.D."/>
            <person name="Stokes L.M."/>
            <person name="Burchell B.M."/>
            <person name="Shaffer K.N."/>
            <person name="Huntington A.M."/>
            <person name="Baker J.M."/>
            <person name="Nadendla S."/>
            <person name="Giglio M.G."/>
            <person name="Touchman J.W."/>
            <person name="Blankenship R.E."/>
            <person name="Madigan M.T."/>
            <person name="Sattley W.M."/>
        </authorList>
    </citation>
    <scope>NUCLEOTIDE SEQUENCE [LARGE SCALE GENOMIC DNA]</scope>
    <source>
        <strain evidence="6">HH</strain>
    </source>
</reference>
<dbReference type="CDD" id="cd01129">
    <property type="entry name" value="PulE-GspE-like"/>
    <property type="match status" value="1"/>
</dbReference>
<dbReference type="FunFam" id="3.40.50.300:FF:000398">
    <property type="entry name" value="Type IV pilus assembly ATPase PilB"/>
    <property type="match status" value="1"/>
</dbReference>
<evidence type="ECO:0000259" key="4">
    <source>
        <dbReference type="PROSITE" id="PS00662"/>
    </source>
</evidence>
<dbReference type="SUPFAM" id="SSF52540">
    <property type="entry name" value="P-loop containing nucleoside triphosphate hydrolases"/>
    <property type="match status" value="1"/>
</dbReference>
<dbReference type="EMBL" id="CP045875">
    <property type="protein sequence ID" value="QGG49054.1"/>
    <property type="molecule type" value="Genomic_DNA"/>
</dbReference>
<name>A0A5Q2N118_9FIRM</name>
<dbReference type="Pfam" id="PF00437">
    <property type="entry name" value="T2SSE"/>
    <property type="match status" value="1"/>
</dbReference>
<accession>A0A5Q2N118</accession>
<keyword evidence="6" id="KW-1185">Reference proteome</keyword>
<evidence type="ECO:0000256" key="3">
    <source>
        <dbReference type="ARBA" id="ARBA00022840"/>
    </source>
</evidence>
<evidence type="ECO:0000256" key="2">
    <source>
        <dbReference type="ARBA" id="ARBA00022741"/>
    </source>
</evidence>
<dbReference type="Proteomes" id="UP000366051">
    <property type="component" value="Chromosome"/>
</dbReference>
<feature type="domain" description="Bacterial type II secretion system protein E" evidence="4">
    <location>
        <begin position="254"/>
        <end position="268"/>
    </location>
</feature>
<evidence type="ECO:0000313" key="6">
    <source>
        <dbReference type="Proteomes" id="UP000366051"/>
    </source>
</evidence>
<dbReference type="GO" id="GO:0016887">
    <property type="term" value="F:ATP hydrolysis activity"/>
    <property type="evidence" value="ECO:0007669"/>
    <property type="project" value="TreeGrafter"/>
</dbReference>
<proteinExistence type="inferred from homology"/>
<dbReference type="PANTHER" id="PTHR30258">
    <property type="entry name" value="TYPE II SECRETION SYSTEM PROTEIN GSPE-RELATED"/>
    <property type="match status" value="1"/>
</dbReference>
<protein>
    <submittedName>
        <fullName evidence="5">Type II secretion system protein GspE</fullName>
    </submittedName>
</protein>